<dbReference type="Pfam" id="PF01470">
    <property type="entry name" value="Peptidase_C15"/>
    <property type="match status" value="1"/>
</dbReference>
<dbReference type="SUPFAM" id="SSF53182">
    <property type="entry name" value="Pyrrolidone carboxyl peptidase (pyroglutamate aminopeptidase)"/>
    <property type="match status" value="1"/>
</dbReference>
<sequence>MTVVLLTGFEPFDGASTNPSWQAVVQAERRWSGSARLHTAELPVDFERCGPTLVEALDEYRPDLVVAVGQAGGRAGIALERVAVNIDDARIPDNAGNQPVDVPIVEGGPAAYFGTLPVKACVADLREAGIPAAVSQTAGTFTCNHVFYRLMHELTARRGAGTGPEPRGGFVHIPFAPEQASDGRHPSMAVDVSTAALLRIVDTSLSVTTDRALPGGALH</sequence>
<dbReference type="GO" id="GO:0006508">
    <property type="term" value="P:proteolysis"/>
    <property type="evidence" value="ECO:0007669"/>
    <property type="project" value="UniProtKB-KW"/>
</dbReference>
<evidence type="ECO:0000256" key="6">
    <source>
        <dbReference type="ARBA" id="ARBA00022670"/>
    </source>
</evidence>
<dbReference type="RefSeq" id="WP_069848320.1">
    <property type="nucleotide sequence ID" value="NZ_CP014859.1"/>
</dbReference>
<keyword evidence="11" id="KW-1185">Reference proteome</keyword>
<dbReference type="PANTHER" id="PTHR23402">
    <property type="entry name" value="PROTEASE FAMILY C15 PYROGLUTAMYL-PEPTIDASE I-RELATED"/>
    <property type="match status" value="1"/>
</dbReference>
<dbReference type="PRINTS" id="PR00706">
    <property type="entry name" value="PYROGLUPTASE"/>
</dbReference>
<evidence type="ECO:0000313" key="11">
    <source>
        <dbReference type="Proteomes" id="UP000095210"/>
    </source>
</evidence>
<dbReference type="InterPro" id="IPR016125">
    <property type="entry name" value="Peptidase_C15-like"/>
</dbReference>
<reference evidence="11" key="1">
    <citation type="submission" date="2016-03" db="EMBL/GenBank/DDBJ databases">
        <title>Complete genome sequence of the type strain Actinoalloteichus hymeniacidonis DSM 45092.</title>
        <authorList>
            <person name="Schaffert L."/>
            <person name="Albersmeier A."/>
            <person name="Winkler A."/>
            <person name="Kalinowski J."/>
            <person name="Zotchev S."/>
            <person name="Ruckert C."/>
        </authorList>
    </citation>
    <scope>NUCLEOTIDE SEQUENCE [LARGE SCALE GENOMIC DNA]</scope>
    <source>
        <strain evidence="11">HPA177(T) (DSM 45092(T))</strain>
    </source>
</reference>
<evidence type="ECO:0000256" key="5">
    <source>
        <dbReference type="ARBA" id="ARBA00022490"/>
    </source>
</evidence>
<protein>
    <recommendedName>
        <fullName evidence="9">Pyrrolidone-carboxylate peptidase</fullName>
        <ecNumber evidence="9">3.4.19.3</ecNumber>
    </recommendedName>
    <alternativeName>
        <fullName evidence="9">5-oxoprolyl-peptidase</fullName>
    </alternativeName>
    <alternativeName>
        <fullName evidence="9">Pyroglutamyl-peptidase I</fullName>
        <shortName evidence="9">PGP-I</shortName>
        <shortName evidence="9">Pyrase</shortName>
    </alternativeName>
</protein>
<evidence type="ECO:0000256" key="9">
    <source>
        <dbReference type="HAMAP-Rule" id="MF_00417"/>
    </source>
</evidence>
<dbReference type="EMBL" id="CP014859">
    <property type="protein sequence ID" value="AOS62804.1"/>
    <property type="molecule type" value="Genomic_DNA"/>
</dbReference>
<dbReference type="HAMAP" id="MF_00417">
    <property type="entry name" value="Pyrrolid_peptidase"/>
    <property type="match status" value="1"/>
</dbReference>
<keyword evidence="5 9" id="KW-0963">Cytoplasm</keyword>
<keyword evidence="6 9" id="KW-0645">Protease</keyword>
<feature type="active site" evidence="9">
    <location>
        <position position="172"/>
    </location>
</feature>
<evidence type="ECO:0000256" key="1">
    <source>
        <dbReference type="ARBA" id="ARBA00001770"/>
    </source>
</evidence>
<dbReference type="NCBIfam" id="TIGR00504">
    <property type="entry name" value="pyro_pdase"/>
    <property type="match status" value="1"/>
</dbReference>
<evidence type="ECO:0000256" key="3">
    <source>
        <dbReference type="ARBA" id="ARBA00004496"/>
    </source>
</evidence>
<gene>
    <name evidence="9" type="primary">pcp</name>
    <name evidence="10" type="ORF">TL08_09945</name>
</gene>
<proteinExistence type="inferred from homology"/>
<evidence type="ECO:0000256" key="2">
    <source>
        <dbReference type="ARBA" id="ARBA00002280"/>
    </source>
</evidence>
<comment type="function">
    <text evidence="2 9">Removes 5-oxoproline from various penultimate amino acid residues except L-proline.</text>
</comment>
<comment type="subcellular location">
    <subcellularLocation>
        <location evidence="3 9">Cytoplasm</location>
    </subcellularLocation>
</comment>
<dbReference type="CDD" id="cd00501">
    <property type="entry name" value="Peptidase_C15"/>
    <property type="match status" value="1"/>
</dbReference>
<evidence type="ECO:0000256" key="8">
    <source>
        <dbReference type="ARBA" id="ARBA00022807"/>
    </source>
</evidence>
<comment type="subunit">
    <text evidence="9">Homotetramer.</text>
</comment>
<evidence type="ECO:0000313" key="10">
    <source>
        <dbReference type="EMBL" id="AOS62804.1"/>
    </source>
</evidence>
<comment type="similarity">
    <text evidence="4 9">Belongs to the peptidase C15 family.</text>
</comment>
<dbReference type="AlphaFoldDB" id="A0AAC9MXW8"/>
<dbReference type="InterPro" id="IPR000816">
    <property type="entry name" value="Peptidase_C15"/>
</dbReference>
<dbReference type="InterPro" id="IPR036440">
    <property type="entry name" value="Peptidase_C15-like_sf"/>
</dbReference>
<dbReference type="KEGG" id="ahm:TL08_09945"/>
<evidence type="ECO:0000256" key="4">
    <source>
        <dbReference type="ARBA" id="ARBA00006641"/>
    </source>
</evidence>
<dbReference type="PIRSF" id="PIRSF015592">
    <property type="entry name" value="Prld-crbxl_pptds"/>
    <property type="match status" value="1"/>
</dbReference>
<dbReference type="EC" id="3.4.19.3" evidence="9"/>
<dbReference type="FunFam" id="3.40.630.20:FF:000001">
    <property type="entry name" value="Pyrrolidone-carboxylate peptidase"/>
    <property type="match status" value="1"/>
</dbReference>
<comment type="catalytic activity">
    <reaction evidence="1 9">
        <text>Release of an N-terminal pyroglutamyl group from a polypeptide, the second amino acid generally not being Pro.</text>
        <dbReference type="EC" id="3.4.19.3"/>
    </reaction>
</comment>
<keyword evidence="7 9" id="KW-0378">Hydrolase</keyword>
<feature type="active site" evidence="9">
    <location>
        <position position="143"/>
    </location>
</feature>
<feature type="active site" evidence="9">
    <location>
        <position position="80"/>
    </location>
</feature>
<dbReference type="Proteomes" id="UP000095210">
    <property type="component" value="Chromosome"/>
</dbReference>
<dbReference type="PANTHER" id="PTHR23402:SF1">
    <property type="entry name" value="PYROGLUTAMYL-PEPTIDASE I"/>
    <property type="match status" value="1"/>
</dbReference>
<keyword evidence="8 9" id="KW-0788">Thiol protease</keyword>
<dbReference type="InterPro" id="IPR029762">
    <property type="entry name" value="PGP-I_bact-type"/>
</dbReference>
<dbReference type="Gene3D" id="3.40.630.20">
    <property type="entry name" value="Peptidase C15, pyroglutamyl peptidase I-like"/>
    <property type="match status" value="1"/>
</dbReference>
<dbReference type="GO" id="GO:0016920">
    <property type="term" value="F:pyroglutamyl-peptidase activity"/>
    <property type="evidence" value="ECO:0007669"/>
    <property type="project" value="UniProtKB-UniRule"/>
</dbReference>
<accession>A0AAC9MXW8</accession>
<dbReference type="GO" id="GO:0005829">
    <property type="term" value="C:cytosol"/>
    <property type="evidence" value="ECO:0007669"/>
    <property type="project" value="InterPro"/>
</dbReference>
<dbReference type="NCBIfam" id="NF009676">
    <property type="entry name" value="PRK13197.1"/>
    <property type="match status" value="1"/>
</dbReference>
<name>A0AAC9MXW8_9PSEU</name>
<evidence type="ECO:0000256" key="7">
    <source>
        <dbReference type="ARBA" id="ARBA00022801"/>
    </source>
</evidence>
<organism evidence="10 11">
    <name type="scientific">Actinoalloteichus hymeniacidonis</name>
    <dbReference type="NCBI Taxonomy" id="340345"/>
    <lineage>
        <taxon>Bacteria</taxon>
        <taxon>Bacillati</taxon>
        <taxon>Actinomycetota</taxon>
        <taxon>Actinomycetes</taxon>
        <taxon>Pseudonocardiales</taxon>
        <taxon>Pseudonocardiaceae</taxon>
        <taxon>Actinoalloteichus</taxon>
    </lineage>
</organism>